<evidence type="ECO:0000313" key="2">
    <source>
        <dbReference type="EMBL" id="MBY3594169.1"/>
    </source>
</evidence>
<feature type="compositionally biased region" description="Low complexity" evidence="1">
    <location>
        <begin position="142"/>
        <end position="152"/>
    </location>
</feature>
<organism evidence="2 3">
    <name type="scientific">Rhizobium bangladeshense</name>
    <dbReference type="NCBI Taxonomy" id="1138189"/>
    <lineage>
        <taxon>Bacteria</taxon>
        <taxon>Pseudomonadati</taxon>
        <taxon>Pseudomonadota</taxon>
        <taxon>Alphaproteobacteria</taxon>
        <taxon>Hyphomicrobiales</taxon>
        <taxon>Rhizobiaceae</taxon>
        <taxon>Rhizobium/Agrobacterium group</taxon>
        <taxon>Rhizobium</taxon>
    </lineage>
</organism>
<keyword evidence="3" id="KW-1185">Reference proteome</keyword>
<dbReference type="Gene3D" id="3.60.15.10">
    <property type="entry name" value="Ribonuclease Z/Hydroxyacylglutathione hydrolase-like"/>
    <property type="match status" value="1"/>
</dbReference>
<protein>
    <submittedName>
        <fullName evidence="2">Metallo-hydrolase/oxidoreductase</fullName>
    </submittedName>
</protein>
<reference evidence="2 3" key="1">
    <citation type="submission" date="2020-06" db="EMBL/GenBank/DDBJ databases">
        <title>Global-level population genomics: horizontal gene transfer, symbiosis and evolution in Rhizobia.</title>
        <authorList>
            <person name="Gai Y."/>
        </authorList>
    </citation>
    <scope>NUCLEOTIDE SEQUENCE [LARGE SCALE GENOMIC DNA]</scope>
    <source>
        <strain evidence="2 3">PLR6_1b</strain>
    </source>
</reference>
<proteinExistence type="predicted"/>
<feature type="region of interest" description="Disordered" evidence="1">
    <location>
        <begin position="130"/>
        <end position="152"/>
    </location>
</feature>
<dbReference type="InterPro" id="IPR036866">
    <property type="entry name" value="RibonucZ/Hydroxyglut_hydro"/>
</dbReference>
<evidence type="ECO:0000256" key="1">
    <source>
        <dbReference type="SAM" id="MobiDB-lite"/>
    </source>
</evidence>
<comment type="caution">
    <text evidence="2">The sequence shown here is derived from an EMBL/GenBank/DDBJ whole genome shotgun (WGS) entry which is preliminary data.</text>
</comment>
<dbReference type="EMBL" id="JABTXI010000020">
    <property type="protein sequence ID" value="MBY3594169.1"/>
    <property type="molecule type" value="Genomic_DNA"/>
</dbReference>
<dbReference type="Proteomes" id="UP000720124">
    <property type="component" value="Unassembled WGS sequence"/>
</dbReference>
<dbReference type="RefSeq" id="WP_222012524.1">
    <property type="nucleotide sequence ID" value="NZ_JABTXI010000020.1"/>
</dbReference>
<dbReference type="SUPFAM" id="SSF56281">
    <property type="entry name" value="Metallo-hydrolase/oxidoreductase"/>
    <property type="match status" value="1"/>
</dbReference>
<name>A0ABS7LS06_9HYPH</name>
<gene>
    <name evidence="2" type="ORF">HJA87_30535</name>
</gene>
<evidence type="ECO:0000313" key="3">
    <source>
        <dbReference type="Proteomes" id="UP000720124"/>
    </source>
</evidence>
<accession>A0ABS7LS06</accession>
<sequence length="424" mass="46103">MRIDIPSPTFPEDDRPRALYARLSRIDFLSASPYRRASIEFDGVDADQVDDSKNPEGEIFNEREFKAFALTRIVTTPRRFQEVMGAPPVVGSWFRLKIEPKGDGLMTWQAQLGPLGYYAQRRVVTVGGNPLVDPLSPPSGPSPKSLGAASAKEPLPTSIAELSNRFTVGRKWSDIEPILKSITAPKEIVVRDVGQASFVSFVDKEGRSYLHFDTGLPVSWNGYTAPKKLDVDLAKDQIVILSHWDWDHLHAPCTIKDLYDAKWIVPSQRLGPGAARIATAIAKRGNLFVWPNGAAFTTPDLSIAECAGKFGNANNTGLALRARLSAGREALLTGDADYSTLPATMTAPVDYLLVSHHGAAMSVGSVPIARSGTVGFAAVSFGGGNTYRHPNAATELAHFKSGWGNWRPTARRPGIGPRGDRRFV</sequence>